<dbReference type="AlphaFoldDB" id="A0A4S2DB68"/>
<sequence>MTIENFIWDSQNQSVSWEYNGKIIKETYENAYFATVNTQENFVYVEAGQNYSQDQVYHLSFDGKRIFTLNKLSGKVSWLYQDKMVEVACKSIVNAQFYIENGVIIVITALSQSHRKLQGFALDGILLFEKEPPHGYNFVNLSIYKNKPSVVCDGGKTNSDAYGRSSWHFAIDIKTGDMTKENLAY</sequence>
<reference evidence="1" key="1">
    <citation type="submission" date="2019-04" db="EMBL/GenBank/DDBJ databases">
        <title>Microbes associate with the intestines of laboratory mice.</title>
        <authorList>
            <person name="Navarre W."/>
            <person name="Wong E."/>
            <person name="Huang K."/>
            <person name="Tropini C."/>
            <person name="Ng K."/>
            <person name="Yu B."/>
        </authorList>
    </citation>
    <scope>NUCLEOTIDE SEQUENCE [LARGE SCALE GENOMIC DNA]</scope>
    <source>
        <strain evidence="1">NM50_B9-20</strain>
    </source>
</reference>
<dbReference type="RefSeq" id="WP_136008327.1">
    <property type="nucleotide sequence ID" value="NZ_SRYR01000023.1"/>
</dbReference>
<evidence type="ECO:0000313" key="2">
    <source>
        <dbReference type="Proteomes" id="UP000306888"/>
    </source>
</evidence>
<accession>A0A4S2DB68</accession>
<dbReference type="EMBL" id="SRYR01000023">
    <property type="protein sequence ID" value="TGY38956.1"/>
    <property type="molecule type" value="Genomic_DNA"/>
</dbReference>
<evidence type="ECO:0000313" key="1">
    <source>
        <dbReference type="EMBL" id="TGY38956.1"/>
    </source>
</evidence>
<protein>
    <submittedName>
        <fullName evidence="1">Uncharacterized protein</fullName>
    </submittedName>
</protein>
<dbReference type="Proteomes" id="UP000306888">
    <property type="component" value="Unassembled WGS sequence"/>
</dbReference>
<dbReference type="OrthoDB" id="2886591at2"/>
<name>A0A4S2DB68_9CLOT</name>
<proteinExistence type="predicted"/>
<organism evidence="1 2">
    <name type="scientific">Clostridium sartagoforme</name>
    <dbReference type="NCBI Taxonomy" id="84031"/>
    <lineage>
        <taxon>Bacteria</taxon>
        <taxon>Bacillati</taxon>
        <taxon>Bacillota</taxon>
        <taxon>Clostridia</taxon>
        <taxon>Eubacteriales</taxon>
        <taxon>Clostridiaceae</taxon>
        <taxon>Clostridium</taxon>
    </lineage>
</organism>
<keyword evidence="2" id="KW-1185">Reference proteome</keyword>
<gene>
    <name evidence="1" type="ORF">E5347_16535</name>
</gene>
<comment type="caution">
    <text evidence="1">The sequence shown here is derived from an EMBL/GenBank/DDBJ whole genome shotgun (WGS) entry which is preliminary data.</text>
</comment>